<dbReference type="PROSITE" id="PS51273">
    <property type="entry name" value="GATASE_TYPE_1"/>
    <property type="match status" value="1"/>
</dbReference>
<accession>A0A9D1CVJ1</accession>
<dbReference type="EMBL" id="DVFZ01000018">
    <property type="protein sequence ID" value="HIQ81786.1"/>
    <property type="molecule type" value="Genomic_DNA"/>
</dbReference>
<dbReference type="InterPro" id="IPR044668">
    <property type="entry name" value="PuuD-like"/>
</dbReference>
<reference evidence="1" key="1">
    <citation type="submission" date="2020-10" db="EMBL/GenBank/DDBJ databases">
        <authorList>
            <person name="Gilroy R."/>
        </authorList>
    </citation>
    <scope>NUCLEOTIDE SEQUENCE</scope>
    <source>
        <strain evidence="1">ChiSjej6B24-2974</strain>
    </source>
</reference>
<organism evidence="1 2">
    <name type="scientific">Candidatus Pullichristensenella stercorigallinarum</name>
    <dbReference type="NCBI Taxonomy" id="2840909"/>
    <lineage>
        <taxon>Bacteria</taxon>
        <taxon>Bacillati</taxon>
        <taxon>Bacillota</taxon>
        <taxon>Clostridia</taxon>
        <taxon>Candidatus Pullichristensenella</taxon>
    </lineage>
</organism>
<protein>
    <submittedName>
        <fullName evidence="1">Gamma-glutamyl-gamma-aminobutyrate hydrolase family protein</fullName>
    </submittedName>
</protein>
<dbReference type="CDD" id="cd01745">
    <property type="entry name" value="GATase1_2"/>
    <property type="match status" value="1"/>
</dbReference>
<dbReference type="PANTHER" id="PTHR43235">
    <property type="entry name" value="GLUTAMINE AMIDOTRANSFERASE PB2B2.05-RELATED"/>
    <property type="match status" value="1"/>
</dbReference>
<dbReference type="Gene3D" id="3.40.50.880">
    <property type="match status" value="1"/>
</dbReference>
<dbReference type="GO" id="GO:0005829">
    <property type="term" value="C:cytosol"/>
    <property type="evidence" value="ECO:0007669"/>
    <property type="project" value="TreeGrafter"/>
</dbReference>
<dbReference type="AlphaFoldDB" id="A0A9D1CVJ1"/>
<reference evidence="1" key="2">
    <citation type="journal article" date="2021" name="PeerJ">
        <title>Extensive microbial diversity within the chicken gut microbiome revealed by metagenomics and culture.</title>
        <authorList>
            <person name="Gilroy R."/>
            <person name="Ravi A."/>
            <person name="Getino M."/>
            <person name="Pursley I."/>
            <person name="Horton D.L."/>
            <person name="Alikhan N.F."/>
            <person name="Baker D."/>
            <person name="Gharbi K."/>
            <person name="Hall N."/>
            <person name="Watson M."/>
            <person name="Adriaenssens E.M."/>
            <person name="Foster-Nyarko E."/>
            <person name="Jarju S."/>
            <person name="Secka A."/>
            <person name="Antonio M."/>
            <person name="Oren A."/>
            <person name="Chaudhuri R.R."/>
            <person name="La Ragione R."/>
            <person name="Hildebrand F."/>
            <person name="Pallen M.J."/>
        </authorList>
    </citation>
    <scope>NUCLEOTIDE SEQUENCE</scope>
    <source>
        <strain evidence="1">ChiSjej6B24-2974</strain>
    </source>
</reference>
<dbReference type="InterPro" id="IPR011697">
    <property type="entry name" value="Peptidase_C26"/>
</dbReference>
<dbReference type="SUPFAM" id="SSF52317">
    <property type="entry name" value="Class I glutamine amidotransferase-like"/>
    <property type="match status" value="1"/>
</dbReference>
<dbReference type="Proteomes" id="UP000824260">
    <property type="component" value="Unassembled WGS sequence"/>
</dbReference>
<sequence length="231" mass="25360">MNNTQGIPRIGLLPYSRADGSQYFPQDYLDAIEMVGAEMVPVMHDTPLDTLYPLVISMDAMIFSGGCDIDPVHYGCAREPGCGRIDPRRDQTELALFDLVLSRNIPVLGICRGMQLLNVALGGTLKQDISGHRVSETSDDPIWHDVRLEAGSRLAALAGGPVARVNSYHHQVIDRVADKLTVTARSADGEIEAVEMPGERFFVGVQWHPEKSLKDDAFSANIFKALRAAMR</sequence>
<dbReference type="GO" id="GO:0006598">
    <property type="term" value="P:polyamine catabolic process"/>
    <property type="evidence" value="ECO:0007669"/>
    <property type="project" value="TreeGrafter"/>
</dbReference>
<gene>
    <name evidence="1" type="ORF">IAA52_01650</name>
</gene>
<comment type="caution">
    <text evidence="1">The sequence shown here is derived from an EMBL/GenBank/DDBJ whole genome shotgun (WGS) entry which is preliminary data.</text>
</comment>
<name>A0A9D1CVJ1_9FIRM</name>
<dbReference type="Pfam" id="PF07722">
    <property type="entry name" value="Peptidase_C26"/>
    <property type="match status" value="1"/>
</dbReference>
<dbReference type="InterPro" id="IPR029062">
    <property type="entry name" value="Class_I_gatase-like"/>
</dbReference>
<dbReference type="PANTHER" id="PTHR43235:SF1">
    <property type="entry name" value="GLUTAMINE AMIDOTRANSFERASE PB2B2.05-RELATED"/>
    <property type="match status" value="1"/>
</dbReference>
<evidence type="ECO:0000313" key="2">
    <source>
        <dbReference type="Proteomes" id="UP000824260"/>
    </source>
</evidence>
<keyword evidence="1" id="KW-0378">Hydrolase</keyword>
<evidence type="ECO:0000313" key="1">
    <source>
        <dbReference type="EMBL" id="HIQ81786.1"/>
    </source>
</evidence>
<dbReference type="GO" id="GO:0033969">
    <property type="term" value="F:gamma-glutamyl-gamma-aminobutyrate hydrolase activity"/>
    <property type="evidence" value="ECO:0007669"/>
    <property type="project" value="TreeGrafter"/>
</dbReference>
<proteinExistence type="predicted"/>